<evidence type="ECO:0000313" key="2">
    <source>
        <dbReference type="EMBL" id="MCL1630165.1"/>
    </source>
</evidence>
<reference evidence="2 3" key="1">
    <citation type="submission" date="2022-05" db="EMBL/GenBank/DDBJ databases">
        <title>Seasonal and diel survey of microbial diversity of the Tyrrhenian coast.</title>
        <authorList>
            <person name="Gattoni G."/>
            <person name="Corral P."/>
        </authorList>
    </citation>
    <scope>NUCLEOTIDE SEQUENCE [LARGE SCALE GENOMIC DNA]</scope>
    <source>
        <strain evidence="2 3">V10</strain>
    </source>
</reference>
<protein>
    <recommendedName>
        <fullName evidence="1">EcoEI R protein C-terminal domain-containing protein</fullName>
    </recommendedName>
</protein>
<gene>
    <name evidence="2" type="ORF">M3N55_15695</name>
</gene>
<organism evidence="2 3">
    <name type="scientific">Roseinatronobacter domitianus</name>
    <dbReference type="NCBI Taxonomy" id="2940293"/>
    <lineage>
        <taxon>Bacteria</taxon>
        <taxon>Pseudomonadati</taxon>
        <taxon>Pseudomonadota</taxon>
        <taxon>Alphaproteobacteria</taxon>
        <taxon>Rhodobacterales</taxon>
        <taxon>Paracoccaceae</taxon>
        <taxon>Roseinatronobacter</taxon>
    </lineage>
</organism>
<evidence type="ECO:0000313" key="3">
    <source>
        <dbReference type="Proteomes" id="UP001202550"/>
    </source>
</evidence>
<accession>A0ABT0M5N2</accession>
<proteinExistence type="predicted"/>
<dbReference type="EMBL" id="JALZWP010000027">
    <property type="protein sequence ID" value="MCL1630165.1"/>
    <property type="molecule type" value="Genomic_DNA"/>
</dbReference>
<comment type="caution">
    <text evidence="2">The sequence shown here is derived from an EMBL/GenBank/DDBJ whole genome shotgun (WGS) entry which is preliminary data.</text>
</comment>
<feature type="non-terminal residue" evidence="2">
    <location>
        <position position="1"/>
    </location>
</feature>
<evidence type="ECO:0000259" key="1">
    <source>
        <dbReference type="Pfam" id="PF08463"/>
    </source>
</evidence>
<dbReference type="Proteomes" id="UP001202550">
    <property type="component" value="Unassembled WGS sequence"/>
</dbReference>
<feature type="domain" description="EcoEI R protein C-terminal" evidence="1">
    <location>
        <begin position="42"/>
        <end position="171"/>
    </location>
</feature>
<name>A0ABT0M5N2_9RHOB</name>
<keyword evidence="3" id="KW-1185">Reference proteome</keyword>
<sequence>ADLQGARSPSEVRPAVPWKSSSSLLLSGSMDQIPVTQKIGHSHSRETFLKQLSDRGYDTDRLNDIRRLVDAPDSDLFDVLGYVMFTNDPKTRHDRADAVKHSGLANLQEDMKALLIIILDAYERHGEHELATTKLGQFLAARYGSVGEAKNRLGGLPEIKDAFHRMQAQLYSN</sequence>
<dbReference type="Pfam" id="PF08463">
    <property type="entry name" value="EcoEI_R_C"/>
    <property type="match status" value="1"/>
</dbReference>
<dbReference type="InterPro" id="IPR013670">
    <property type="entry name" value="EcoEI_R_C_dom"/>
</dbReference>